<dbReference type="SMART" id="SM00220">
    <property type="entry name" value="S_TKc"/>
    <property type="match status" value="1"/>
</dbReference>
<reference evidence="11" key="2">
    <citation type="submission" date="2002-03" db="EMBL/GenBank/DDBJ databases">
        <authorList>
            <consortium name="The Anopheles Genome Sequencing Consortium"/>
        </authorList>
    </citation>
    <scope>NUCLEOTIDE SEQUENCE</scope>
    <source>
        <strain evidence="11">PEST</strain>
    </source>
</reference>
<dbReference type="PANTHER" id="PTHR24353">
    <property type="entry name" value="CYCLIC NUCLEOTIDE-DEPENDENT PROTEIN KINASE"/>
    <property type="match status" value="1"/>
</dbReference>
<dbReference type="VEuPathDB" id="VectorBase:AGAP008039"/>
<evidence type="ECO:0000256" key="4">
    <source>
        <dbReference type="ARBA" id="ARBA00022741"/>
    </source>
</evidence>
<evidence type="ECO:0000256" key="6">
    <source>
        <dbReference type="ARBA" id="ARBA00022840"/>
    </source>
</evidence>
<dbReference type="FunFam" id="3.30.200.20:FF:000042">
    <property type="entry name" value="Aurora kinase A"/>
    <property type="match status" value="1"/>
</dbReference>
<reference evidence="11" key="4">
    <citation type="journal article" date="2007" name="Genome Biol.">
        <title>Update of the Anopheles gambiae PEST genome assembly.</title>
        <authorList>
            <person name="Sharakhova M.V."/>
            <person name="Hammond M.P."/>
            <person name="Lobo N.F."/>
            <person name="Krzywinski J."/>
            <person name="Unger M.F."/>
            <person name="Hillenmeyer M.E."/>
            <person name="Bruggner R.V."/>
            <person name="Birney E."/>
            <person name="Collins F.H."/>
        </authorList>
    </citation>
    <scope>NUCLEOTIDE SEQUENCE</scope>
    <source>
        <strain evidence="11">PEST</strain>
    </source>
</reference>
<dbReference type="InterPro" id="IPR008271">
    <property type="entry name" value="Ser/Thr_kinase_AS"/>
</dbReference>
<feature type="non-terminal residue" evidence="11">
    <location>
        <position position="1"/>
    </location>
</feature>
<dbReference type="EMBL" id="AAAB01008964">
    <property type="protein sequence ID" value="EAA12230.4"/>
    <property type="molecule type" value="Genomic_DNA"/>
</dbReference>
<evidence type="ECO:0000256" key="5">
    <source>
        <dbReference type="ARBA" id="ARBA00022777"/>
    </source>
</evidence>
<reference evidence="11" key="5">
    <citation type="submission" date="2011-05" db="EMBL/GenBank/DDBJ databases">
        <authorList>
            <consortium name="VectorBase"/>
        </authorList>
    </citation>
    <scope>NUCLEOTIDE SEQUENCE</scope>
    <source>
        <strain evidence="11">PEST</strain>
    </source>
</reference>
<evidence type="ECO:0000256" key="2">
    <source>
        <dbReference type="ARBA" id="ARBA00022527"/>
    </source>
</evidence>
<dbReference type="GO" id="GO:0005524">
    <property type="term" value="F:ATP binding"/>
    <property type="evidence" value="ECO:0007669"/>
    <property type="project" value="UniProtKB-UniRule"/>
</dbReference>
<name>Q7Q3T7_ANOGA</name>
<dbReference type="PANTHER" id="PTHR24353:SF152">
    <property type="entry name" value="UT01108P-RELATED"/>
    <property type="match status" value="1"/>
</dbReference>
<evidence type="ECO:0000313" key="11">
    <source>
        <dbReference type="EMBL" id="EAA12230.4"/>
    </source>
</evidence>
<comment type="subunit">
    <text evidence="1">Homodimer.</text>
</comment>
<dbReference type="eggNOG" id="KOG0616">
    <property type="taxonomic scope" value="Eukaryota"/>
</dbReference>
<evidence type="ECO:0000256" key="8">
    <source>
        <dbReference type="RuleBase" id="RU000304"/>
    </source>
</evidence>
<feature type="binding site" evidence="7">
    <location>
        <position position="76"/>
    </location>
    <ligand>
        <name>ATP</name>
        <dbReference type="ChEBI" id="CHEBI:30616"/>
    </ligand>
</feature>
<proteinExistence type="inferred from homology"/>
<protein>
    <submittedName>
        <fullName evidence="11">AGAP008039-PA</fullName>
    </submittedName>
</protein>
<dbReference type="InterPro" id="IPR000961">
    <property type="entry name" value="AGC-kinase_C"/>
</dbReference>
<comment type="caution">
    <text evidence="11">The sequence shown here is derived from an EMBL/GenBank/DDBJ whole genome shotgun (WGS) entry which is preliminary data.</text>
</comment>
<comment type="similarity">
    <text evidence="8">Belongs to the protein kinase superfamily.</text>
</comment>
<sequence>KDRMKQESSHKFSAGSDYHQTLSRLKTEFEKRYNDQKQASIASLTEYEILRTLGSGAFGTVKLIKRKASGEYFAMKILSKERIVYQKQLQHTTNEKRILQSIRFPFVVNLEICYKDNSYLYLVMPFVNGGEMFTLLRHSRRFSEAQAAFYGAQVALALEYLHGCNLIYRDLKPENLLVDYRGYVKMTDFGFCGKKMYLSIILGLVNANSNPSIAIKLIKDRTWTLCGTPEYLAPEIIQAKGYGKSVDWWSYGVLLYEMAAGYSPFYVNSSDQMVLFERICKGKYKFPKSFSTDLCSLVHHLLQTDLSRRYGNLRNGCDDIKQHAWFKTINWYGLLNRELPAPYVPKLQGPGDASLFDVYDEQKLKIAS</sequence>
<keyword evidence="4 7" id="KW-0547">Nucleotide-binding</keyword>
<dbReference type="PhylomeDB" id="Q7Q3T7"/>
<dbReference type="PROSITE" id="PS00108">
    <property type="entry name" value="PROTEIN_KINASE_ST"/>
    <property type="match status" value="1"/>
</dbReference>
<gene>
    <name evidence="11" type="ORF">AgaP_AGAP008039</name>
</gene>
<dbReference type="Pfam" id="PF00069">
    <property type="entry name" value="Pkinase"/>
    <property type="match status" value="1"/>
</dbReference>
<evidence type="ECO:0000256" key="3">
    <source>
        <dbReference type="ARBA" id="ARBA00022679"/>
    </source>
</evidence>
<dbReference type="PROSITE" id="PS51285">
    <property type="entry name" value="AGC_KINASE_CTER"/>
    <property type="match status" value="1"/>
</dbReference>
<organism evidence="11">
    <name type="scientific">Anopheles gambiae</name>
    <name type="common">African malaria mosquito</name>
    <dbReference type="NCBI Taxonomy" id="7165"/>
    <lineage>
        <taxon>Eukaryota</taxon>
        <taxon>Metazoa</taxon>
        <taxon>Ecdysozoa</taxon>
        <taxon>Arthropoda</taxon>
        <taxon>Hexapoda</taxon>
        <taxon>Insecta</taxon>
        <taxon>Pterygota</taxon>
        <taxon>Neoptera</taxon>
        <taxon>Endopterygota</taxon>
        <taxon>Diptera</taxon>
        <taxon>Nematocera</taxon>
        <taxon>Culicoidea</taxon>
        <taxon>Culicidae</taxon>
        <taxon>Anophelinae</taxon>
        <taxon>Anopheles</taxon>
    </lineage>
</organism>
<dbReference type="GO" id="GO:0004690">
    <property type="term" value="F:cyclic nucleotide-dependent protein kinase activity"/>
    <property type="evidence" value="ECO:0007669"/>
    <property type="project" value="UniProtKB-ARBA"/>
</dbReference>
<feature type="domain" description="AGC-kinase C-terminal" evidence="10">
    <location>
        <begin position="327"/>
        <end position="368"/>
    </location>
</feature>
<dbReference type="InterPro" id="IPR000719">
    <property type="entry name" value="Prot_kinase_dom"/>
</dbReference>
<evidence type="ECO:0000259" key="9">
    <source>
        <dbReference type="PROSITE" id="PS50011"/>
    </source>
</evidence>
<evidence type="ECO:0000259" key="10">
    <source>
        <dbReference type="PROSITE" id="PS51285"/>
    </source>
</evidence>
<dbReference type="SMART" id="SM00133">
    <property type="entry name" value="S_TK_X"/>
    <property type="match status" value="1"/>
</dbReference>
<evidence type="ECO:0000256" key="1">
    <source>
        <dbReference type="ARBA" id="ARBA00011738"/>
    </source>
</evidence>
<dbReference type="HOGENOM" id="CLU_000288_63_5_1"/>
<dbReference type="InterPro" id="IPR011009">
    <property type="entry name" value="Kinase-like_dom_sf"/>
</dbReference>
<dbReference type="PROSITE" id="PS50011">
    <property type="entry name" value="PROTEIN_KINASE_DOM"/>
    <property type="match status" value="1"/>
</dbReference>
<evidence type="ECO:0000256" key="7">
    <source>
        <dbReference type="PROSITE-ProRule" id="PRU10141"/>
    </source>
</evidence>
<keyword evidence="6 7" id="KW-0067">ATP-binding</keyword>
<dbReference type="FunFam" id="1.10.510.10:FF:000465">
    <property type="entry name" value="Non-specific serine/threonine protein kinase"/>
    <property type="match status" value="1"/>
</dbReference>
<dbReference type="Gene3D" id="3.30.200.20">
    <property type="entry name" value="Phosphorylase Kinase, domain 1"/>
    <property type="match status" value="1"/>
</dbReference>
<keyword evidence="5" id="KW-0418">Kinase</keyword>
<dbReference type="InterPro" id="IPR017441">
    <property type="entry name" value="Protein_kinase_ATP_BS"/>
</dbReference>
<dbReference type="STRING" id="7165.Q7Q3T7"/>
<dbReference type="Gene3D" id="1.10.510.10">
    <property type="entry name" value="Transferase(Phosphotransferase) domain 1"/>
    <property type="match status" value="1"/>
</dbReference>
<keyword evidence="3" id="KW-0808">Transferase</keyword>
<accession>Q7Q3T7</accession>
<keyword evidence="2 8" id="KW-0723">Serine/threonine-protein kinase</keyword>
<dbReference type="AlphaFoldDB" id="Q7Q3T7"/>
<reference evidence="11" key="3">
    <citation type="journal article" date="2004" name="Trends Parasitol.">
        <title>The Anopheles gambiae genome: an update.</title>
        <authorList>
            <person name="Mongin E."/>
            <person name="Louis C."/>
            <person name="Holt R.A."/>
            <person name="Birney E."/>
            <person name="Collins F.H."/>
        </authorList>
    </citation>
    <scope>NUCLEOTIDE SEQUENCE</scope>
    <source>
        <strain evidence="11">PEST</strain>
    </source>
</reference>
<reference evidence="11" key="1">
    <citation type="journal article" date="2002" name="Science">
        <title>The genome sequence of the malaria mosquito Anopheles gambiae.</title>
        <authorList>
            <person name="Holt R.A."/>
            <person name="Subramanian G.M."/>
            <person name="Halpern A."/>
            <person name="Sutton G.G."/>
            <person name="Charlab R."/>
            <person name="Nusskern D.R."/>
            <person name="Wincker P."/>
            <person name="Clark A.G."/>
            <person name="Ribeiro J.M."/>
            <person name="Wides R."/>
            <person name="Salzberg S.L."/>
            <person name="Loftus B."/>
            <person name="Yandell M."/>
            <person name="Majoros W.H."/>
            <person name="Rusch D.B."/>
            <person name="Lai Z."/>
            <person name="Kraft C.L."/>
            <person name="Abril J.F."/>
            <person name="Anthouard V."/>
            <person name="Arensburger P."/>
            <person name="Atkinson P.W."/>
            <person name="Baden H."/>
            <person name="de Berardinis V."/>
            <person name="Baldwin D."/>
            <person name="Benes V."/>
            <person name="Biedler J."/>
            <person name="Blass C."/>
            <person name="Bolanos R."/>
            <person name="Boscus D."/>
            <person name="Barnstead M."/>
            <person name="Cai S."/>
            <person name="Center A."/>
            <person name="Chaturverdi K."/>
            <person name="Christophides G.K."/>
            <person name="Chrystal M.A."/>
            <person name="Clamp M."/>
            <person name="Cravchik A."/>
            <person name="Curwen V."/>
            <person name="Dana A."/>
            <person name="Delcher A."/>
            <person name="Dew I."/>
            <person name="Evans C.A."/>
            <person name="Flanigan M."/>
            <person name="Grundschober-Freimoser A."/>
            <person name="Friedli L."/>
            <person name="Gu Z."/>
            <person name="Guan P."/>
            <person name="Guigo R."/>
            <person name="Hillenmeyer M.E."/>
            <person name="Hladun S.L."/>
            <person name="Hogan J.R."/>
            <person name="Hong Y.S."/>
            <person name="Hoover J."/>
            <person name="Jaillon O."/>
            <person name="Ke Z."/>
            <person name="Kodira C."/>
            <person name="Kokoza E."/>
            <person name="Koutsos A."/>
            <person name="Letunic I."/>
            <person name="Levitsky A."/>
            <person name="Liang Y."/>
            <person name="Lin J.J."/>
            <person name="Lobo N.F."/>
            <person name="Lopez J.R."/>
            <person name="Malek J.A."/>
            <person name="McIntosh T.C."/>
            <person name="Meister S."/>
            <person name="Miller J."/>
            <person name="Mobarry C."/>
            <person name="Mongin E."/>
            <person name="Murphy S.D."/>
            <person name="O'Brochta D.A."/>
            <person name="Pfannkoch C."/>
            <person name="Qi R."/>
            <person name="Regier M.A."/>
            <person name="Remington K."/>
            <person name="Shao H."/>
            <person name="Sharakhova M.V."/>
            <person name="Sitter C.D."/>
            <person name="Shetty J."/>
            <person name="Smith T.J."/>
            <person name="Strong R."/>
            <person name="Sun J."/>
            <person name="Thomasova D."/>
            <person name="Ton L.Q."/>
            <person name="Topalis P."/>
            <person name="Tu Z."/>
            <person name="Unger M.F."/>
            <person name="Walenz B."/>
            <person name="Wang A."/>
            <person name="Wang J."/>
            <person name="Wang M."/>
            <person name="Wang X."/>
            <person name="Woodford K.J."/>
            <person name="Wortman J.R."/>
            <person name="Wu M."/>
            <person name="Yao A."/>
            <person name="Zdobnov E.M."/>
            <person name="Zhang H."/>
            <person name="Zhao Q."/>
            <person name="Zhao S."/>
            <person name="Zhu S.C."/>
            <person name="Zhimulev I."/>
            <person name="Coluzzi M."/>
            <person name="della Torre A."/>
            <person name="Roth C.W."/>
            <person name="Louis C."/>
            <person name="Kalush F."/>
            <person name="Mural R.J."/>
            <person name="Myers E.W."/>
            <person name="Adams M.D."/>
            <person name="Smith H.O."/>
            <person name="Broder S."/>
            <person name="Gardner M.J."/>
            <person name="Fraser C.M."/>
            <person name="Birney E."/>
            <person name="Bork P."/>
            <person name="Brey P.T."/>
            <person name="Venter J.C."/>
            <person name="Weissenbach J."/>
            <person name="Kafatos F.C."/>
            <person name="Collins F.H."/>
            <person name="Hoffman S.L."/>
        </authorList>
    </citation>
    <scope>NUCLEOTIDE SEQUENCE [LARGE SCALE GENOMIC DNA]</scope>
    <source>
        <strain evidence="11">PEST</strain>
    </source>
</reference>
<feature type="domain" description="Protein kinase" evidence="9">
    <location>
        <begin position="47"/>
        <end position="326"/>
    </location>
</feature>
<dbReference type="PROSITE" id="PS00107">
    <property type="entry name" value="PROTEIN_KINASE_ATP"/>
    <property type="match status" value="1"/>
</dbReference>
<dbReference type="PaxDb" id="7165-AGAP008039-PA"/>
<dbReference type="SUPFAM" id="SSF56112">
    <property type="entry name" value="Protein kinase-like (PK-like)"/>
    <property type="match status" value="1"/>
</dbReference>
<feature type="non-terminal residue" evidence="11">
    <location>
        <position position="368"/>
    </location>
</feature>
<dbReference type="VEuPathDB" id="VectorBase:AGAMI1_003209"/>